<reference evidence="1 2" key="1">
    <citation type="submission" date="2018-03" db="EMBL/GenBank/DDBJ databases">
        <title>Whole genome sequencing of Histamine producing bacteria.</title>
        <authorList>
            <person name="Butler K."/>
        </authorList>
    </citation>
    <scope>NUCLEOTIDE SEQUENCE [LARGE SCALE GENOMIC DNA]</scope>
    <source>
        <strain evidence="1 2">DSM 16190</strain>
    </source>
</reference>
<dbReference type="OrthoDB" id="6174171at2"/>
<organism evidence="1 2">
    <name type="scientific">Photobacterium lipolyticum</name>
    <dbReference type="NCBI Taxonomy" id="266810"/>
    <lineage>
        <taxon>Bacteria</taxon>
        <taxon>Pseudomonadati</taxon>
        <taxon>Pseudomonadota</taxon>
        <taxon>Gammaproteobacteria</taxon>
        <taxon>Vibrionales</taxon>
        <taxon>Vibrionaceae</taxon>
        <taxon>Photobacterium</taxon>
    </lineage>
</organism>
<evidence type="ECO:0000313" key="1">
    <source>
        <dbReference type="EMBL" id="PSW05156.1"/>
    </source>
</evidence>
<comment type="caution">
    <text evidence="1">The sequence shown here is derived from an EMBL/GenBank/DDBJ whole genome shotgun (WGS) entry which is preliminary data.</text>
</comment>
<keyword evidence="2" id="KW-1185">Reference proteome</keyword>
<evidence type="ECO:0000313" key="2">
    <source>
        <dbReference type="Proteomes" id="UP000240904"/>
    </source>
</evidence>
<proteinExistence type="predicted"/>
<name>A0A2T3MYT4_9GAMM</name>
<sequence length="64" mass="6682">MYNLKQYLIDFCRDEEGLTTVEYAIAGALIALGVVTAFTNLGDAVGTAIGDLETAVETRPATGG</sequence>
<dbReference type="InterPro" id="IPR007047">
    <property type="entry name" value="Flp_Fap"/>
</dbReference>
<gene>
    <name evidence="1" type="ORF">C9I89_10220</name>
</gene>
<accession>A0A2T3MYT4</accession>
<dbReference type="Proteomes" id="UP000240904">
    <property type="component" value="Unassembled WGS sequence"/>
</dbReference>
<dbReference type="EMBL" id="PYMC01000006">
    <property type="protein sequence ID" value="PSW05156.1"/>
    <property type="molecule type" value="Genomic_DNA"/>
</dbReference>
<dbReference type="Pfam" id="PF04964">
    <property type="entry name" value="Flp_Fap"/>
    <property type="match status" value="1"/>
</dbReference>
<dbReference type="RefSeq" id="WP_107283256.1">
    <property type="nucleotide sequence ID" value="NZ_PYMC01000006.1"/>
</dbReference>
<dbReference type="AlphaFoldDB" id="A0A2T3MYT4"/>
<protein>
    <submittedName>
        <fullName evidence="1">Flp family type IVb pilin</fullName>
    </submittedName>
</protein>